<feature type="compositionally biased region" description="Low complexity" evidence="6">
    <location>
        <begin position="92"/>
        <end position="103"/>
    </location>
</feature>
<feature type="domain" description="Calpain catalytic" evidence="7">
    <location>
        <begin position="134"/>
        <end position="361"/>
    </location>
</feature>
<protein>
    <submittedName>
        <fullName evidence="8">C2 family cysteine protease</fullName>
    </submittedName>
</protein>
<evidence type="ECO:0000313" key="9">
    <source>
        <dbReference type="Proteomes" id="UP001163293"/>
    </source>
</evidence>
<dbReference type="InterPro" id="IPR000169">
    <property type="entry name" value="Pept_cys_AS"/>
</dbReference>
<dbReference type="Proteomes" id="UP001163293">
    <property type="component" value="Chromosome"/>
</dbReference>
<evidence type="ECO:0000313" key="8">
    <source>
        <dbReference type="EMBL" id="UYV97048.1"/>
    </source>
</evidence>
<reference evidence="8" key="1">
    <citation type="submission" date="2022-07" db="EMBL/GenBank/DDBJ databases">
        <authorList>
            <person name="Wu T."/>
        </authorList>
    </citation>
    <scope>NUCLEOTIDE SEQUENCE</scope>
    <source>
        <strain evidence="8">SD-1</strain>
    </source>
</reference>
<feature type="active site" evidence="5">
    <location>
        <position position="300"/>
    </location>
</feature>
<evidence type="ECO:0000256" key="6">
    <source>
        <dbReference type="SAM" id="MobiDB-lite"/>
    </source>
</evidence>
<dbReference type="InterPro" id="IPR022684">
    <property type="entry name" value="Calpain_cysteine_protease"/>
</dbReference>
<dbReference type="InterPro" id="IPR001300">
    <property type="entry name" value="Peptidase_C2_calpain_cat"/>
</dbReference>
<dbReference type="EMBL" id="CP101185">
    <property type="protein sequence ID" value="UYV97048.1"/>
    <property type="molecule type" value="Genomic_DNA"/>
</dbReference>
<dbReference type="GO" id="GO:0006508">
    <property type="term" value="P:proteolysis"/>
    <property type="evidence" value="ECO:0007669"/>
    <property type="project" value="UniProtKB-KW"/>
</dbReference>
<gene>
    <name evidence="8" type="ORF">NL394_18710</name>
</gene>
<dbReference type="PANTHER" id="PTHR10183">
    <property type="entry name" value="CALPAIN"/>
    <property type="match status" value="1"/>
</dbReference>
<feature type="active site" evidence="5">
    <location>
        <position position="143"/>
    </location>
</feature>
<evidence type="ECO:0000256" key="4">
    <source>
        <dbReference type="ARBA" id="ARBA00022807"/>
    </source>
</evidence>
<keyword evidence="4 5" id="KW-0788">Thiol protease</keyword>
<dbReference type="Pfam" id="PF00648">
    <property type="entry name" value="Peptidase_C2"/>
    <property type="match status" value="1"/>
</dbReference>
<dbReference type="RefSeq" id="WP_062098061.1">
    <property type="nucleotide sequence ID" value="NZ_CP043010.1"/>
</dbReference>
<proteinExistence type="inferred from homology"/>
<dbReference type="PRINTS" id="PR00704">
    <property type="entry name" value="CALPAIN"/>
</dbReference>
<keyword evidence="9" id="KW-1185">Reference proteome</keyword>
<dbReference type="SUPFAM" id="SSF54001">
    <property type="entry name" value="Cysteine proteinases"/>
    <property type="match status" value="1"/>
</dbReference>
<organism evidence="8 9">
    <name type="scientific">Paenarthrobacter ureafaciens</name>
    <dbReference type="NCBI Taxonomy" id="37931"/>
    <lineage>
        <taxon>Bacteria</taxon>
        <taxon>Bacillati</taxon>
        <taxon>Actinomycetota</taxon>
        <taxon>Actinomycetes</taxon>
        <taxon>Micrococcales</taxon>
        <taxon>Micrococcaceae</taxon>
        <taxon>Paenarthrobacter</taxon>
    </lineage>
</organism>
<evidence type="ECO:0000256" key="1">
    <source>
        <dbReference type="ARBA" id="ARBA00007623"/>
    </source>
</evidence>
<name>A0AAX3EHD3_PAEUR</name>
<evidence type="ECO:0000259" key="7">
    <source>
        <dbReference type="PROSITE" id="PS50203"/>
    </source>
</evidence>
<dbReference type="PANTHER" id="PTHR10183:SF379">
    <property type="entry name" value="CALPAIN-5"/>
    <property type="match status" value="1"/>
</dbReference>
<feature type="compositionally biased region" description="Basic and acidic residues" evidence="6">
    <location>
        <begin position="111"/>
        <end position="128"/>
    </location>
</feature>
<comment type="similarity">
    <text evidence="1">Belongs to the peptidase C2 family.</text>
</comment>
<dbReference type="Gene3D" id="1.10.287.1060">
    <property type="entry name" value="ESAT-6-like"/>
    <property type="match status" value="1"/>
</dbReference>
<feature type="compositionally biased region" description="Basic and acidic residues" evidence="6">
    <location>
        <begin position="74"/>
        <end position="84"/>
    </location>
</feature>
<dbReference type="GO" id="GO:0004198">
    <property type="term" value="F:calcium-dependent cysteine-type endopeptidase activity"/>
    <property type="evidence" value="ECO:0007669"/>
    <property type="project" value="InterPro"/>
</dbReference>
<dbReference type="InterPro" id="IPR038765">
    <property type="entry name" value="Papain-like_cys_pep_sf"/>
</dbReference>
<feature type="region of interest" description="Disordered" evidence="6">
    <location>
        <begin position="74"/>
        <end position="137"/>
    </location>
</feature>
<evidence type="ECO:0000256" key="5">
    <source>
        <dbReference type="PROSITE-ProRule" id="PRU00239"/>
    </source>
</evidence>
<sequence length="361" mass="39117">MPGFYGADIQQLRALAKTMARHSDTMNALSKELGQLIASAPWDGRDAIQFRQAWDTEHRPMLHRTATTLQAQSKELERNADQQDKSSAASTGSGDSSRGDSNPPGDPGPLDPDRPDVDVPGDVRKDPDAGDPGDINQGQIGDCWLLAGIGSVAQTLEQQGKLDEFLESHMRPVGDPPTHWVVTLYEDGEPVEVTVEAKSTEGGVRGADGQPNWLSIYERAAAEHLGGSYDDIDGGFSNDAMELMTGRSADKDGELDLGSIEEKLASGQAVSVGTEDVKDDDFDWFWESEEVNRTDVVPNHAYVVVDVKTNDDGEKVIVLANPWGPSGGYMSGDDDKKAGTLELTEDEYKENFDSVYSVDTK</sequence>
<evidence type="ECO:0000256" key="3">
    <source>
        <dbReference type="ARBA" id="ARBA00022801"/>
    </source>
</evidence>
<accession>A0AAX3EHD3</accession>
<dbReference type="PROSITE" id="PS00139">
    <property type="entry name" value="THIOL_PROTEASE_CYS"/>
    <property type="match status" value="1"/>
</dbReference>
<keyword evidence="2 5" id="KW-0645">Protease</keyword>
<feature type="active site" evidence="5">
    <location>
        <position position="321"/>
    </location>
</feature>
<evidence type="ECO:0000256" key="2">
    <source>
        <dbReference type="ARBA" id="ARBA00022670"/>
    </source>
</evidence>
<dbReference type="AlphaFoldDB" id="A0AAX3EHD3"/>
<dbReference type="PROSITE" id="PS50203">
    <property type="entry name" value="CALPAIN_CAT"/>
    <property type="match status" value="1"/>
</dbReference>
<keyword evidence="3 5" id="KW-0378">Hydrolase</keyword>